<reference evidence="1 2" key="1">
    <citation type="journal article" date="2010" name="Virol. J.">
        <title>Genomes of the T4-related bacteriophages as windows on microbial genome evolution.</title>
        <authorList>
            <person name="Petrov V.M."/>
            <person name="Ratnayaka S."/>
            <person name="Nolan J.M."/>
            <person name="Miller E.S."/>
            <person name="Karam J.D."/>
        </authorList>
    </citation>
    <scope>NUCLEOTIDE SEQUENCE [LARGE SCALE GENOMIC DNA]</scope>
    <source>
        <strain evidence="1">Acj133</strain>
    </source>
</reference>
<dbReference type="Proteomes" id="UP000000330">
    <property type="component" value="Segment"/>
</dbReference>
<dbReference type="EMBL" id="HM114315">
    <property type="protein sequence ID" value="ADJ19379.1"/>
    <property type="molecule type" value="Genomic_DNA"/>
</dbReference>
<evidence type="ECO:0000313" key="1">
    <source>
        <dbReference type="EMBL" id="ADJ19379.1"/>
    </source>
</evidence>
<dbReference type="RefSeq" id="YP_004300613.1">
    <property type="nucleotide sequence ID" value="NC_015250.1"/>
</dbReference>
<organism evidence="1 2">
    <name type="scientific">Acinetobacter phage 133</name>
    <dbReference type="NCBI Taxonomy" id="2919552"/>
    <lineage>
        <taxon>Viruses</taxon>
        <taxon>Duplodnaviria</taxon>
        <taxon>Heunggongvirae</taxon>
        <taxon>Uroviricota</taxon>
        <taxon>Caudoviricetes</taxon>
        <taxon>Pantevenvirales</taxon>
        <taxon>Straboviridae</taxon>
        <taxon>Tevenvirinae</taxon>
        <taxon>Centumtrigintavirus</taxon>
        <taxon>Centumtrigintavirus cv133</taxon>
        <taxon>Acinetobacter virus 133</taxon>
    </lineage>
</organism>
<protein>
    <submittedName>
        <fullName evidence="1">Uncharacterized protein</fullName>
    </submittedName>
</protein>
<sequence length="100" mass="11228">MTISEARMKELLRAEAKLSALEAGGVDNWSGYDHALSDLRREQDREEQVDNVIDDIIENSYDFFEINEPAGSGCGYAVHVKDHKGLYDLLKTFAENYGAT</sequence>
<evidence type="ECO:0000313" key="2">
    <source>
        <dbReference type="Proteomes" id="UP000000330"/>
    </source>
</evidence>
<dbReference type="GeneID" id="10323019"/>
<accession>D9I5Z8</accession>
<dbReference type="Pfam" id="PF25708">
    <property type="entry name" value="Phage_T7_Gp5_9"/>
    <property type="match status" value="1"/>
</dbReference>
<keyword evidence="2" id="KW-1185">Reference proteome</keyword>
<name>D9I5Z8_9CAUD</name>
<dbReference type="InterPro" id="IPR058007">
    <property type="entry name" value="Gp5.9"/>
</dbReference>
<dbReference type="KEGG" id="vg:10323019"/>
<proteinExistence type="predicted"/>
<gene>
    <name evidence="1" type="ORF">Acj133p032</name>
</gene>